<dbReference type="AlphaFoldDB" id="A0A507CJT9"/>
<keyword evidence="2" id="KW-0507">mRNA processing</keyword>
<evidence type="ECO:0000313" key="8">
    <source>
        <dbReference type="EMBL" id="TPX38043.1"/>
    </source>
</evidence>
<dbReference type="GeneID" id="42001275"/>
<dbReference type="InterPro" id="IPR001680">
    <property type="entry name" value="WD40_rpt"/>
</dbReference>
<feature type="repeat" description="WD" evidence="5">
    <location>
        <begin position="148"/>
        <end position="189"/>
    </location>
</feature>
<dbReference type="Gene3D" id="1.20.960.50">
    <property type="entry name" value="Cleavage stimulation factor subunit 1, dimerisation domain"/>
    <property type="match status" value="1"/>
</dbReference>
<dbReference type="RefSeq" id="XP_031027758.1">
    <property type="nucleotide sequence ID" value="XM_031165978.1"/>
</dbReference>
<dbReference type="PROSITE" id="PS50294">
    <property type="entry name" value="WD_REPEATS_REGION"/>
    <property type="match status" value="3"/>
</dbReference>
<dbReference type="Gene3D" id="2.130.10.10">
    <property type="entry name" value="YVTN repeat-like/Quinoprotein amine dehydrogenase"/>
    <property type="match status" value="3"/>
</dbReference>
<evidence type="ECO:0000313" key="9">
    <source>
        <dbReference type="Proteomes" id="UP000319731"/>
    </source>
</evidence>
<feature type="compositionally biased region" description="Polar residues" evidence="6">
    <location>
        <begin position="117"/>
        <end position="139"/>
    </location>
</feature>
<dbReference type="GO" id="GO:0031124">
    <property type="term" value="P:mRNA 3'-end processing"/>
    <property type="evidence" value="ECO:0007669"/>
    <property type="project" value="InterPro"/>
</dbReference>
<evidence type="ECO:0000256" key="5">
    <source>
        <dbReference type="PROSITE-ProRule" id="PRU00221"/>
    </source>
</evidence>
<comment type="subcellular location">
    <subcellularLocation>
        <location evidence="1">Nucleus</location>
    </subcellularLocation>
</comment>
<keyword evidence="5" id="KW-0853">WD repeat</keyword>
<feature type="domain" description="Cleavage stimulation factor subunit 1 dimerisation" evidence="7">
    <location>
        <begin position="38"/>
        <end position="88"/>
    </location>
</feature>
<feature type="repeat" description="WD" evidence="5">
    <location>
        <begin position="297"/>
        <end position="338"/>
    </location>
</feature>
<sequence>MDTSDAEQETAPGAVPGSQDANNGAPEQQDAASDAMSKEQVIPLIINQLQSYGLSSLAQVIAEATNTAFSFAPSDRLSQLCSLAVRTEDRSSHDAMVEDEDDDPPAVGGLVMDQSEENPSTTTDANGDPSSSTKQQPKTAPSYMSWYSTPHKAAVLSAAFSVDGKYIATGGADCTVKVLDVAKARRVHTSQNDKPIVGDESSPVSRSVTDHTGNVTDVAFHPNNLVLASCSDDKHIKMYDMQKVHMKRSFRYLQDSHAVNSISFHASGDFLLVATTHEYPRVYDISTFQCYRPSSQSDAHASGINCARYAPQGSMFATCGGDGSIKLYDAINGKCVNTLERAHGGASVSSIVFSKSGRYLLSSGQDSIGRLWDVTMGRPVCTYEGASQKNHSINITFNYNEDIVLSSDESALTVNIWDARTGTALKQLVAGHTDVIPRISTSPVDPCFVSCSHDGRIRFWDITESHPIV</sequence>
<dbReference type="InterPro" id="IPR038184">
    <property type="entry name" value="CSTF1_dimer_sf"/>
</dbReference>
<keyword evidence="9" id="KW-1185">Reference proteome</keyword>
<dbReference type="InterPro" id="IPR032028">
    <property type="entry name" value="CSTF1_dimer"/>
</dbReference>
<evidence type="ECO:0000256" key="3">
    <source>
        <dbReference type="ARBA" id="ARBA00023242"/>
    </source>
</evidence>
<dbReference type="InterPro" id="IPR044633">
    <property type="entry name" value="CstF1-like"/>
</dbReference>
<accession>A0A507CJT9</accession>
<feature type="repeat" description="WD" evidence="5">
    <location>
        <begin position="348"/>
        <end position="382"/>
    </location>
</feature>
<feature type="region of interest" description="Disordered" evidence="6">
    <location>
        <begin position="90"/>
        <end position="143"/>
    </location>
</feature>
<evidence type="ECO:0000256" key="2">
    <source>
        <dbReference type="ARBA" id="ARBA00022664"/>
    </source>
</evidence>
<evidence type="ECO:0000256" key="6">
    <source>
        <dbReference type="SAM" id="MobiDB-lite"/>
    </source>
</evidence>
<organism evidence="8 9">
    <name type="scientific">Synchytrium microbalum</name>
    <dbReference type="NCBI Taxonomy" id="1806994"/>
    <lineage>
        <taxon>Eukaryota</taxon>
        <taxon>Fungi</taxon>
        <taxon>Fungi incertae sedis</taxon>
        <taxon>Chytridiomycota</taxon>
        <taxon>Chytridiomycota incertae sedis</taxon>
        <taxon>Chytridiomycetes</taxon>
        <taxon>Synchytriales</taxon>
        <taxon>Synchytriaceae</taxon>
        <taxon>Synchytrium</taxon>
    </lineage>
</organism>
<dbReference type="PROSITE" id="PS50082">
    <property type="entry name" value="WD_REPEATS_2"/>
    <property type="match status" value="5"/>
</dbReference>
<dbReference type="PANTHER" id="PTHR44133:SF2">
    <property type="entry name" value="CLEAVAGE STIMULATION FACTOR SUBUNIT 1"/>
    <property type="match status" value="1"/>
</dbReference>
<dbReference type="Pfam" id="PF00400">
    <property type="entry name" value="WD40"/>
    <property type="match status" value="5"/>
</dbReference>
<evidence type="ECO:0000259" key="7">
    <source>
        <dbReference type="Pfam" id="PF16699"/>
    </source>
</evidence>
<keyword evidence="3" id="KW-0539">Nucleus</keyword>
<dbReference type="STRING" id="1806994.A0A507CJT9"/>
<dbReference type="Pfam" id="PF16699">
    <property type="entry name" value="CSTF1_dimer"/>
    <property type="match status" value="1"/>
</dbReference>
<dbReference type="Proteomes" id="UP000319731">
    <property type="component" value="Unassembled WGS sequence"/>
</dbReference>
<dbReference type="CDD" id="cd00200">
    <property type="entry name" value="WD40"/>
    <property type="match status" value="1"/>
</dbReference>
<dbReference type="InterPro" id="IPR015943">
    <property type="entry name" value="WD40/YVTN_repeat-like_dom_sf"/>
</dbReference>
<dbReference type="GO" id="GO:0005848">
    <property type="term" value="C:mRNA cleavage stimulating factor complex"/>
    <property type="evidence" value="ECO:0007669"/>
    <property type="project" value="InterPro"/>
</dbReference>
<evidence type="ECO:0000256" key="4">
    <source>
        <dbReference type="ARBA" id="ARBA00029851"/>
    </source>
</evidence>
<dbReference type="GO" id="GO:0003723">
    <property type="term" value="F:RNA binding"/>
    <property type="evidence" value="ECO:0007669"/>
    <property type="project" value="TreeGrafter"/>
</dbReference>
<evidence type="ECO:0000256" key="1">
    <source>
        <dbReference type="ARBA" id="ARBA00004123"/>
    </source>
</evidence>
<name>A0A507CJT9_9FUNG</name>
<dbReference type="InterPro" id="IPR036322">
    <property type="entry name" value="WD40_repeat_dom_sf"/>
</dbReference>
<protein>
    <recommendedName>
        <fullName evidence="4">Cleavage stimulation factor 50 kDa subunit</fullName>
    </recommendedName>
</protein>
<dbReference type="PANTHER" id="PTHR44133">
    <property type="entry name" value="CLEAVAGE STIMULATION FACTOR SUBUNIT 1"/>
    <property type="match status" value="1"/>
</dbReference>
<reference evidence="8 9" key="1">
    <citation type="journal article" date="2019" name="Sci. Rep.">
        <title>Comparative genomics of chytrid fungi reveal insights into the obligate biotrophic and pathogenic lifestyle of Synchytrium endobioticum.</title>
        <authorList>
            <person name="van de Vossenberg B.T.L.H."/>
            <person name="Warris S."/>
            <person name="Nguyen H.D.T."/>
            <person name="van Gent-Pelzer M.P.E."/>
            <person name="Joly D.L."/>
            <person name="van de Geest H.C."/>
            <person name="Bonants P.J.M."/>
            <person name="Smith D.S."/>
            <person name="Levesque C.A."/>
            <person name="van der Lee T.A.J."/>
        </authorList>
    </citation>
    <scope>NUCLEOTIDE SEQUENCE [LARGE SCALE GENOMIC DNA]</scope>
    <source>
        <strain evidence="8 9">JEL517</strain>
    </source>
</reference>
<dbReference type="SMART" id="SM00320">
    <property type="entry name" value="WD40"/>
    <property type="match status" value="7"/>
</dbReference>
<feature type="repeat" description="WD" evidence="5">
    <location>
        <begin position="208"/>
        <end position="249"/>
    </location>
</feature>
<dbReference type="OrthoDB" id="538223at2759"/>
<dbReference type="SUPFAM" id="SSF50978">
    <property type="entry name" value="WD40 repeat-like"/>
    <property type="match status" value="1"/>
</dbReference>
<feature type="repeat" description="WD" evidence="5">
    <location>
        <begin position="429"/>
        <end position="469"/>
    </location>
</feature>
<feature type="region of interest" description="Disordered" evidence="6">
    <location>
        <begin position="1"/>
        <end position="37"/>
    </location>
</feature>
<comment type="caution">
    <text evidence="8">The sequence shown here is derived from an EMBL/GenBank/DDBJ whole genome shotgun (WGS) entry which is preliminary data.</text>
</comment>
<dbReference type="EMBL" id="QEAO01000001">
    <property type="protein sequence ID" value="TPX38043.1"/>
    <property type="molecule type" value="Genomic_DNA"/>
</dbReference>
<proteinExistence type="predicted"/>
<gene>
    <name evidence="8" type="ORF">SmJEL517_g00048</name>
</gene>